<name>A0A6J5LK16_9CAUD</name>
<organism evidence="1">
    <name type="scientific">uncultured Caudovirales phage</name>
    <dbReference type="NCBI Taxonomy" id="2100421"/>
    <lineage>
        <taxon>Viruses</taxon>
        <taxon>Duplodnaviria</taxon>
        <taxon>Heunggongvirae</taxon>
        <taxon>Uroviricota</taxon>
        <taxon>Caudoviricetes</taxon>
        <taxon>Peduoviridae</taxon>
        <taxon>Maltschvirus</taxon>
        <taxon>Maltschvirus maltsch</taxon>
    </lineage>
</organism>
<reference evidence="1" key="1">
    <citation type="submission" date="2020-04" db="EMBL/GenBank/DDBJ databases">
        <authorList>
            <person name="Chiriac C."/>
            <person name="Salcher M."/>
            <person name="Ghai R."/>
            <person name="Kavagutti S V."/>
        </authorList>
    </citation>
    <scope>NUCLEOTIDE SEQUENCE</scope>
</reference>
<dbReference type="EMBL" id="LR796274">
    <property type="protein sequence ID" value="CAB4133417.1"/>
    <property type="molecule type" value="Genomic_DNA"/>
</dbReference>
<evidence type="ECO:0008006" key="2">
    <source>
        <dbReference type="Google" id="ProtNLM"/>
    </source>
</evidence>
<gene>
    <name evidence="1" type="ORF">UFOVP257_182</name>
</gene>
<proteinExistence type="predicted"/>
<evidence type="ECO:0000313" key="1">
    <source>
        <dbReference type="EMBL" id="CAB4133417.1"/>
    </source>
</evidence>
<sequence length="248" mass="28940">MRINEIVDTEFMDVERKRPYDSIELFKQEKRAARRMGAAAHGGSGWYSRGYQNPRDPHEFVKTTHKPSILYNDAYFHYVSTISNLQRKNYRNPYFPVVYQVKISMDSHGNERPRYRMETLQDPKQYPIEAIMGMMENMFIDPSTVFGDMEITEKNKGQIWIELAHRLDYCILNVNSTSMRNIKDRNLKAALVIIHNILKKYDIFEPDIHGNNIMVRGTPYGPQLVLMDPISDNGESIPSDDVIDNEDL</sequence>
<protein>
    <recommendedName>
        <fullName evidence="2">Protein kinase domain-containing protein</fullName>
    </recommendedName>
</protein>
<accession>A0A6J5LK16</accession>